<dbReference type="InterPro" id="IPR024403">
    <property type="entry name" value="DHOase_cat"/>
</dbReference>
<feature type="domain" description="Dihydroorotase catalytic" evidence="2">
    <location>
        <begin position="50"/>
        <end position="235"/>
    </location>
</feature>
<dbReference type="GO" id="GO:0046872">
    <property type="term" value="F:metal ion binding"/>
    <property type="evidence" value="ECO:0007669"/>
    <property type="project" value="InterPro"/>
</dbReference>
<reference evidence="3 4" key="1">
    <citation type="submission" date="2017-10" db="EMBL/GenBank/DDBJ databases">
        <title>Novel microbial diversity and functional potential in the marine mammal oral microbiome.</title>
        <authorList>
            <person name="Dudek N.K."/>
            <person name="Sun C.L."/>
            <person name="Burstein D."/>
            <person name="Kantor R.S."/>
            <person name="Aliaga Goltsman D.S."/>
            <person name="Bik E.M."/>
            <person name="Thomas B.C."/>
            <person name="Banfield J.F."/>
            <person name="Relman D.A."/>
        </authorList>
    </citation>
    <scope>NUCLEOTIDE SEQUENCE [LARGE SCALE GENOMIC DNA]</scope>
    <source>
        <strain evidence="3">DOLJORAL78_49_30</strain>
    </source>
</reference>
<dbReference type="Gene3D" id="2.30.40.10">
    <property type="entry name" value="Urease, subunit C, domain 1"/>
    <property type="match status" value="1"/>
</dbReference>
<dbReference type="AlphaFoldDB" id="A0A2G6JE95"/>
<dbReference type="InterPro" id="IPR004722">
    <property type="entry name" value="DHOase"/>
</dbReference>
<dbReference type="Proteomes" id="UP000242733">
    <property type="component" value="Unassembled WGS sequence"/>
</dbReference>
<protein>
    <submittedName>
        <fullName evidence="3">Dihydroorotase</fullName>
        <ecNumber evidence="3">3.5.2.3</ecNumber>
    </submittedName>
</protein>
<evidence type="ECO:0000256" key="1">
    <source>
        <dbReference type="ARBA" id="ARBA00022975"/>
    </source>
</evidence>
<dbReference type="GO" id="GO:0005737">
    <property type="term" value="C:cytoplasm"/>
    <property type="evidence" value="ECO:0007669"/>
    <property type="project" value="TreeGrafter"/>
</dbReference>
<evidence type="ECO:0000313" key="4">
    <source>
        <dbReference type="Proteomes" id="UP000242733"/>
    </source>
</evidence>
<dbReference type="InterPro" id="IPR011059">
    <property type="entry name" value="Metal-dep_hydrolase_composite"/>
</dbReference>
<dbReference type="GO" id="GO:0004151">
    <property type="term" value="F:dihydroorotase activity"/>
    <property type="evidence" value="ECO:0007669"/>
    <property type="project" value="UniProtKB-EC"/>
</dbReference>
<dbReference type="NCBIfam" id="TIGR00857">
    <property type="entry name" value="pyrC_multi"/>
    <property type="match status" value="1"/>
</dbReference>
<dbReference type="Gene3D" id="3.20.20.140">
    <property type="entry name" value="Metal-dependent hydrolases"/>
    <property type="match status" value="1"/>
</dbReference>
<accession>A0A2G6JE95</accession>
<dbReference type="GO" id="GO:0006221">
    <property type="term" value="P:pyrimidine nucleotide biosynthetic process"/>
    <property type="evidence" value="ECO:0007669"/>
    <property type="project" value="UniProtKB-KW"/>
</dbReference>
<dbReference type="SUPFAM" id="SSF51556">
    <property type="entry name" value="Metallo-dependent hydrolases"/>
    <property type="match status" value="1"/>
</dbReference>
<dbReference type="CDD" id="cd01317">
    <property type="entry name" value="DHOase_IIa"/>
    <property type="match status" value="1"/>
</dbReference>
<dbReference type="Pfam" id="PF12890">
    <property type="entry name" value="DHOase"/>
    <property type="match status" value="1"/>
</dbReference>
<dbReference type="EMBL" id="PDSG01000002">
    <property type="protein sequence ID" value="PIE20872.1"/>
    <property type="molecule type" value="Genomic_DNA"/>
</dbReference>
<name>A0A2G6JE95_NEPCE</name>
<dbReference type="InterPro" id="IPR050138">
    <property type="entry name" value="DHOase/Allantoinase_Hydrolase"/>
</dbReference>
<organism evidence="3 4">
    <name type="scientific">Neptuniibacter caesariensis</name>
    <dbReference type="NCBI Taxonomy" id="207954"/>
    <lineage>
        <taxon>Bacteria</taxon>
        <taxon>Pseudomonadati</taxon>
        <taxon>Pseudomonadota</taxon>
        <taxon>Gammaproteobacteria</taxon>
        <taxon>Oceanospirillales</taxon>
        <taxon>Oceanospirillaceae</taxon>
        <taxon>Neptuniibacter</taxon>
    </lineage>
</organism>
<evidence type="ECO:0000313" key="3">
    <source>
        <dbReference type="EMBL" id="PIE20872.1"/>
    </source>
</evidence>
<dbReference type="PANTHER" id="PTHR43668:SF2">
    <property type="entry name" value="ALLANTOINASE"/>
    <property type="match status" value="1"/>
</dbReference>
<gene>
    <name evidence="3" type="ORF">CSA61_00050</name>
</gene>
<proteinExistence type="predicted"/>
<keyword evidence="3" id="KW-0378">Hydrolase</keyword>
<dbReference type="PANTHER" id="PTHR43668">
    <property type="entry name" value="ALLANTOINASE"/>
    <property type="match status" value="1"/>
</dbReference>
<sequence length="427" mass="45421">MNILIQNGHVIDPANKIDAQIDIYISDGKIAAVGAQPEGYQPDQIIDASGKIVCPGFVDLSAHTREPGPAQKGSIKTESAAAVAGGITTLLTPPTTSPAIDTPAVAELIRDRCSEAGKMRILPTGALTKGLEGQQLSPMAALASSGCVAFSNNRKPVANSLILMRCLEYAATHDLLVIFQAQDEALAKGGSMHDGSTSTRLGLNGIPESAETIEVARCLLLAEQAGVRAHFGQLSCEQSVRMITEARERGLPVTADVSIQNLLLTDENVNGFQNDFHLIPPLRSQLDRAGLIQGLLGDSIQAICSDHQPHERSAKEAPFADTEPGMIGLETLLPLSLVLVEQKILELPQLIEKLTSAPAKILGIEAGTLNVGSPADITLFDPELEWTLTVDTCHSRGKNTPFMNYPLKGRVCTTLFQGNVVYALDSE</sequence>
<comment type="caution">
    <text evidence="3">The sequence shown here is derived from an EMBL/GenBank/DDBJ whole genome shotgun (WGS) entry which is preliminary data.</text>
</comment>
<dbReference type="SUPFAM" id="SSF51338">
    <property type="entry name" value="Composite domain of metallo-dependent hydrolases"/>
    <property type="match status" value="1"/>
</dbReference>
<dbReference type="EC" id="3.5.2.3" evidence="3"/>
<dbReference type="GO" id="GO:0006145">
    <property type="term" value="P:purine nucleobase catabolic process"/>
    <property type="evidence" value="ECO:0007669"/>
    <property type="project" value="TreeGrafter"/>
</dbReference>
<evidence type="ECO:0000259" key="2">
    <source>
        <dbReference type="Pfam" id="PF12890"/>
    </source>
</evidence>
<dbReference type="InterPro" id="IPR032466">
    <property type="entry name" value="Metal_Hydrolase"/>
</dbReference>
<keyword evidence="1" id="KW-0665">Pyrimidine biosynthesis</keyword>
<dbReference type="NCBIfam" id="NF005791">
    <property type="entry name" value="PRK07627.1"/>
    <property type="match status" value="1"/>
</dbReference>
<dbReference type="GO" id="GO:0004038">
    <property type="term" value="F:allantoinase activity"/>
    <property type="evidence" value="ECO:0007669"/>
    <property type="project" value="TreeGrafter"/>
</dbReference>